<reference evidence="1 2" key="1">
    <citation type="submission" date="2020-07" db="EMBL/GenBank/DDBJ databases">
        <title>Genomic Encyclopedia of Type Strains, Phase IV (KMG-IV): sequencing the most valuable type-strain genomes for metagenomic binning, comparative biology and taxonomic classification.</title>
        <authorList>
            <person name="Goeker M."/>
        </authorList>
    </citation>
    <scope>NUCLEOTIDE SEQUENCE [LARGE SCALE GENOMIC DNA]</scope>
    <source>
        <strain evidence="1 2">DSM 15730</strain>
    </source>
</reference>
<dbReference type="PROSITE" id="PS51257">
    <property type="entry name" value="PROKAR_LIPOPROTEIN"/>
    <property type="match status" value="1"/>
</dbReference>
<comment type="caution">
    <text evidence="1">The sequence shown here is derived from an EMBL/GenBank/DDBJ whole genome shotgun (WGS) entry which is preliminary data.</text>
</comment>
<dbReference type="InterPro" id="IPR025372">
    <property type="entry name" value="DUF4362"/>
</dbReference>
<proteinExistence type="predicted"/>
<dbReference type="AlphaFoldDB" id="A0A7W0C066"/>
<protein>
    <recommendedName>
        <fullName evidence="3">DUF4362 domain-containing protein</fullName>
    </recommendedName>
</protein>
<dbReference type="RefSeq" id="WP_181557092.1">
    <property type="nucleotide sequence ID" value="NZ_JACDUT010000012.1"/>
</dbReference>
<gene>
    <name evidence="1" type="ORF">HNR31_003203</name>
</gene>
<dbReference type="Proteomes" id="UP000523087">
    <property type="component" value="Unassembled WGS sequence"/>
</dbReference>
<name>A0A7W0C066_9BACL</name>
<keyword evidence="2" id="KW-1185">Reference proteome</keyword>
<evidence type="ECO:0000313" key="2">
    <source>
        <dbReference type="Proteomes" id="UP000523087"/>
    </source>
</evidence>
<evidence type="ECO:0008006" key="3">
    <source>
        <dbReference type="Google" id="ProtNLM"/>
    </source>
</evidence>
<sequence length="133" mass="15246">MKKIICFMVTMFLVSSCEEYEPSKDDIVNKHGNIINLDKFMQFVENVHQGKDDKIRIVAYTHEGDPIIQDLKYDGESITLKTDATRDKFGNGSINTSTCKSIKIEKTKDRIYYLLDGCDQGSTKNSVLVIWNR</sequence>
<dbReference type="EMBL" id="JACDUT010000012">
    <property type="protein sequence ID" value="MBA2876385.1"/>
    <property type="molecule type" value="Genomic_DNA"/>
</dbReference>
<evidence type="ECO:0000313" key="1">
    <source>
        <dbReference type="EMBL" id="MBA2876385.1"/>
    </source>
</evidence>
<dbReference type="Pfam" id="PF14275">
    <property type="entry name" value="DUF4362"/>
    <property type="match status" value="1"/>
</dbReference>
<organism evidence="1 2">
    <name type="scientific">Thermaerobacillus caldiproteolyticus</name>
    <dbReference type="NCBI Taxonomy" id="247480"/>
    <lineage>
        <taxon>Bacteria</taxon>
        <taxon>Bacillati</taxon>
        <taxon>Bacillota</taxon>
        <taxon>Bacilli</taxon>
        <taxon>Bacillales</taxon>
        <taxon>Anoxybacillaceae</taxon>
        <taxon>Thermaerobacillus</taxon>
    </lineage>
</organism>
<accession>A0A7W0C066</accession>